<accession>A0A2M4B0Z9</accession>
<sequence>MLPVDALVVVLLLLQLEDVLHEELLQVFVRKVNAKLLEAVVVKVLEAKDVQHTDRAACRRFRFVDRLIDLLHDQHEQPPVDALHERIPHVHRLIARERRHDRFAVREQRFARQRIDERLQGHLEQIRHPLDVDVLRDFRRIEIVDHGRVVLDVARVQQGGEKLQYFPDFMIRKAKHLHRRPNVGKLGRIVTAIAPNAATAGQVAIVGRLAQVEPTFLFRRKARQQAVEDVIVAFVRVLRHDAGLFQQVLLNLGTLDDATTVEVDVDVLAEAGRVVVAHRFRITERFQDRVRLEDLLLNPRVLATDRCQVLEDELRAFRLTGTGFAGDDDALVLPVASHVRVRVVTDGEDVRR</sequence>
<dbReference type="EMBL" id="GGFK01013395">
    <property type="protein sequence ID" value="MBW46716.1"/>
    <property type="molecule type" value="Transcribed_RNA"/>
</dbReference>
<evidence type="ECO:0000313" key="2">
    <source>
        <dbReference type="EMBL" id="MBW46716.1"/>
    </source>
</evidence>
<reference evidence="2" key="1">
    <citation type="submission" date="2018-01" db="EMBL/GenBank/DDBJ databases">
        <title>An insight into the sialome of Amazonian anophelines.</title>
        <authorList>
            <person name="Ribeiro J.M."/>
            <person name="Scarpassa V."/>
            <person name="Calvo E."/>
        </authorList>
    </citation>
    <scope>NUCLEOTIDE SEQUENCE</scope>
    <source>
        <tissue evidence="2">Salivary glands</tissue>
    </source>
</reference>
<feature type="signal peptide" evidence="1">
    <location>
        <begin position="1"/>
        <end position="21"/>
    </location>
</feature>
<organism evidence="2">
    <name type="scientific">Anopheles triannulatus</name>
    <dbReference type="NCBI Taxonomy" id="58253"/>
    <lineage>
        <taxon>Eukaryota</taxon>
        <taxon>Metazoa</taxon>
        <taxon>Ecdysozoa</taxon>
        <taxon>Arthropoda</taxon>
        <taxon>Hexapoda</taxon>
        <taxon>Insecta</taxon>
        <taxon>Pterygota</taxon>
        <taxon>Neoptera</taxon>
        <taxon>Endopterygota</taxon>
        <taxon>Diptera</taxon>
        <taxon>Nematocera</taxon>
        <taxon>Culicoidea</taxon>
        <taxon>Culicidae</taxon>
        <taxon>Anophelinae</taxon>
        <taxon>Anopheles</taxon>
    </lineage>
</organism>
<evidence type="ECO:0000256" key="1">
    <source>
        <dbReference type="SAM" id="SignalP"/>
    </source>
</evidence>
<proteinExistence type="predicted"/>
<protein>
    <submittedName>
        <fullName evidence="2">Putative secreted protein</fullName>
    </submittedName>
</protein>
<feature type="chain" id="PRO_5014701605" evidence="1">
    <location>
        <begin position="22"/>
        <end position="352"/>
    </location>
</feature>
<keyword evidence="1" id="KW-0732">Signal</keyword>
<name>A0A2M4B0Z9_9DIPT</name>
<dbReference type="AlphaFoldDB" id="A0A2M4B0Z9"/>